<evidence type="ECO:0000313" key="1">
    <source>
        <dbReference type="EMBL" id="TKI02120.1"/>
    </source>
</evidence>
<keyword evidence="2" id="KW-1185">Reference proteome</keyword>
<gene>
    <name evidence="1" type="ORF">FCN80_25775</name>
</gene>
<protein>
    <submittedName>
        <fullName evidence="1">DUF2303 family protein</fullName>
    </submittedName>
</protein>
<organism evidence="1 2">
    <name type="scientific">Martelella alba</name>
    <dbReference type="NCBI Taxonomy" id="2590451"/>
    <lineage>
        <taxon>Bacteria</taxon>
        <taxon>Pseudomonadati</taxon>
        <taxon>Pseudomonadota</taxon>
        <taxon>Alphaproteobacteria</taxon>
        <taxon>Hyphomicrobiales</taxon>
        <taxon>Aurantimonadaceae</taxon>
        <taxon>Martelella</taxon>
    </lineage>
</organism>
<proteinExistence type="predicted"/>
<dbReference type="EMBL" id="SZPQ01000109">
    <property type="protein sequence ID" value="TKI02120.1"/>
    <property type="molecule type" value="Genomic_DNA"/>
</dbReference>
<comment type="caution">
    <text evidence="1">The sequence shown here is derived from an EMBL/GenBank/DDBJ whole genome shotgun (WGS) entry which is preliminary data.</text>
</comment>
<accession>A0ABY2SEC2</accession>
<evidence type="ECO:0000313" key="2">
    <source>
        <dbReference type="Proteomes" id="UP000305202"/>
    </source>
</evidence>
<reference evidence="1 2" key="1">
    <citation type="submission" date="2019-04" db="EMBL/GenBank/DDBJ databases">
        <authorList>
            <person name="Li M."/>
            <person name="Gao C."/>
        </authorList>
    </citation>
    <scope>NUCLEOTIDE SEQUENCE [LARGE SCALE GENOMIC DNA]</scope>
    <source>
        <strain evidence="1 2">BGMRC 2031</strain>
    </source>
</reference>
<sequence>MPQTLDASAITQIRDLVLASNLPGSLSQADCPVAAVPDGIKIQNLESLKDGRYRFRGKLKTASIPDYVRYCKEYATSDGVRCFIDADEMSAVTVFNLGTLEVPGHADNTAALKLKKTAPFAALLEIDGRKTVQKELAEWLEDWNEYLLAFSGDGEVMDIKKAVVGVRQITIESVSSQDHEEQDFSGKRSLMQSVEAKSKAVMPAAFEFQCVPFEGLNERRIKLRYSILTGGDVPVLVLRIVQLEAVLEQIAGEFRDLLVAQFNETDVETFIGEFTA</sequence>
<dbReference type="InterPro" id="IPR019276">
    <property type="entry name" value="DUF2303"/>
</dbReference>
<name>A0ABY2SEC2_9HYPH</name>
<dbReference type="RefSeq" id="WP_136993191.1">
    <property type="nucleotide sequence ID" value="NZ_SZPQ01000109.1"/>
</dbReference>
<dbReference type="Pfam" id="PF10065">
    <property type="entry name" value="DUF2303"/>
    <property type="match status" value="1"/>
</dbReference>
<dbReference type="Proteomes" id="UP000305202">
    <property type="component" value="Unassembled WGS sequence"/>
</dbReference>